<dbReference type="InterPro" id="IPR011053">
    <property type="entry name" value="Single_hybrid_motif"/>
</dbReference>
<evidence type="ECO:0000256" key="3">
    <source>
        <dbReference type="ARBA" id="ARBA00022989"/>
    </source>
</evidence>
<name>A0ABW5MVT6_9FLAO</name>
<evidence type="ECO:0000313" key="7">
    <source>
        <dbReference type="Proteomes" id="UP001597526"/>
    </source>
</evidence>
<evidence type="ECO:0000256" key="5">
    <source>
        <dbReference type="SAM" id="Phobius"/>
    </source>
</evidence>
<accession>A0ABW5MVT6</accession>
<keyword evidence="4 5" id="KW-0472">Membrane</keyword>
<evidence type="ECO:0000313" key="6">
    <source>
        <dbReference type="EMBL" id="MFD2587382.1"/>
    </source>
</evidence>
<proteinExistence type="predicted"/>
<gene>
    <name evidence="6" type="ORF">ACFSQJ_10595</name>
</gene>
<dbReference type="PANTHER" id="PTHR30386">
    <property type="entry name" value="MEMBRANE FUSION SUBUNIT OF EMRAB-TOLC MULTIDRUG EFFLUX PUMP"/>
    <property type="match status" value="1"/>
</dbReference>
<evidence type="ECO:0000256" key="4">
    <source>
        <dbReference type="ARBA" id="ARBA00023136"/>
    </source>
</evidence>
<dbReference type="Proteomes" id="UP001597526">
    <property type="component" value="Unassembled WGS sequence"/>
</dbReference>
<comment type="subcellular location">
    <subcellularLocation>
        <location evidence="1">Membrane</location>
        <topology evidence="1">Single-pass membrane protein</topology>
    </subcellularLocation>
</comment>
<dbReference type="Gene3D" id="2.40.50.100">
    <property type="match status" value="1"/>
</dbReference>
<comment type="caution">
    <text evidence="6">The sequence shown here is derived from an EMBL/GenBank/DDBJ whole genome shotgun (WGS) entry which is preliminary data.</text>
</comment>
<dbReference type="SUPFAM" id="SSF51230">
    <property type="entry name" value="Single hybrid motif"/>
    <property type="match status" value="1"/>
</dbReference>
<dbReference type="RefSeq" id="WP_377766919.1">
    <property type="nucleotide sequence ID" value="NZ_JBHULB010000013.1"/>
</dbReference>
<evidence type="ECO:0000256" key="2">
    <source>
        <dbReference type="ARBA" id="ARBA00022692"/>
    </source>
</evidence>
<keyword evidence="2 5" id="KW-0812">Transmembrane</keyword>
<sequence length="244" mass="27649">MDKREIRLRSEAIQELMGRVPHWMVRWGNSLILILIVGVLVISYVIKYPNSITAKVLVTTTNPTQNMYAPITGNLAEVNVKDGQMVEENALLTTFSNNETDKSIRASNTGQVHFVDFWKTGMPVKKGELLFRIVPTDYGAYIGRLELPHHLKMKIDEGDQVRIRIAKDQLMEFEMLEGVVQNITAIANEKGAFQVEIAIGDALVSESGKKIDYQLGMSGTADIITEDLRLIERFFYRLKDIFND</sequence>
<dbReference type="PANTHER" id="PTHR30386:SF26">
    <property type="entry name" value="TRANSPORT PROTEIN COMB"/>
    <property type="match status" value="1"/>
</dbReference>
<dbReference type="InterPro" id="IPR050739">
    <property type="entry name" value="MFP"/>
</dbReference>
<dbReference type="EMBL" id="JBHULB010000013">
    <property type="protein sequence ID" value="MFD2587382.1"/>
    <property type="molecule type" value="Genomic_DNA"/>
</dbReference>
<organism evidence="6 7">
    <name type="scientific">Croceitalea marina</name>
    <dbReference type="NCBI Taxonomy" id="1775166"/>
    <lineage>
        <taxon>Bacteria</taxon>
        <taxon>Pseudomonadati</taxon>
        <taxon>Bacteroidota</taxon>
        <taxon>Flavobacteriia</taxon>
        <taxon>Flavobacteriales</taxon>
        <taxon>Flavobacteriaceae</taxon>
        <taxon>Croceitalea</taxon>
    </lineage>
</organism>
<feature type="transmembrane region" description="Helical" evidence="5">
    <location>
        <begin position="27"/>
        <end position="46"/>
    </location>
</feature>
<keyword evidence="7" id="KW-1185">Reference proteome</keyword>
<protein>
    <submittedName>
        <fullName evidence="6">HlyD family efflux transporter periplasmic adaptor subunit</fullName>
    </submittedName>
</protein>
<keyword evidence="3 5" id="KW-1133">Transmembrane helix</keyword>
<reference evidence="7" key="1">
    <citation type="journal article" date="2019" name="Int. J. Syst. Evol. Microbiol.">
        <title>The Global Catalogue of Microorganisms (GCM) 10K type strain sequencing project: providing services to taxonomists for standard genome sequencing and annotation.</title>
        <authorList>
            <consortium name="The Broad Institute Genomics Platform"/>
            <consortium name="The Broad Institute Genome Sequencing Center for Infectious Disease"/>
            <person name="Wu L."/>
            <person name="Ma J."/>
        </authorList>
    </citation>
    <scope>NUCLEOTIDE SEQUENCE [LARGE SCALE GENOMIC DNA]</scope>
    <source>
        <strain evidence="7">KCTC 52368</strain>
    </source>
</reference>
<evidence type="ECO:0000256" key="1">
    <source>
        <dbReference type="ARBA" id="ARBA00004167"/>
    </source>
</evidence>